<feature type="domain" description="Restriction endonuclease type IV Mrr" evidence="1">
    <location>
        <begin position="1"/>
        <end position="106"/>
    </location>
</feature>
<keyword evidence="2" id="KW-0540">Nuclease</keyword>
<protein>
    <submittedName>
        <fullName evidence="2">Restriction endonuclease</fullName>
    </submittedName>
</protein>
<dbReference type="PANTHER" id="PTHR30015">
    <property type="entry name" value="MRR RESTRICTION SYSTEM PROTEIN"/>
    <property type="match status" value="1"/>
</dbReference>
<dbReference type="EMBL" id="CP104067">
    <property type="protein sequence ID" value="WAH41443.1"/>
    <property type="molecule type" value="Genomic_DNA"/>
</dbReference>
<evidence type="ECO:0000313" key="3">
    <source>
        <dbReference type="Proteomes" id="UP001164761"/>
    </source>
</evidence>
<dbReference type="Gene3D" id="3.40.1350.10">
    <property type="match status" value="1"/>
</dbReference>
<keyword evidence="2" id="KW-0255">Endonuclease</keyword>
<dbReference type="RefSeq" id="WP_268005353.1">
    <property type="nucleotide sequence ID" value="NZ_BSUT01000001.1"/>
</dbReference>
<dbReference type="SUPFAM" id="SSF52980">
    <property type="entry name" value="Restriction endonuclease-like"/>
    <property type="match status" value="1"/>
</dbReference>
<accession>A0ABY6ZF28</accession>
<reference evidence="2" key="1">
    <citation type="submission" date="2022-08" db="EMBL/GenBank/DDBJ databases">
        <title>Alicyclobacillus fastidiosus DSM 17978, complete genome.</title>
        <authorList>
            <person name="Wang Q."/>
            <person name="Cai R."/>
            <person name="Wang Z."/>
        </authorList>
    </citation>
    <scope>NUCLEOTIDE SEQUENCE</scope>
    <source>
        <strain evidence="2">DSM 17978</strain>
    </source>
</reference>
<name>A0ABY6ZF28_9BACL</name>
<dbReference type="InterPro" id="IPR052906">
    <property type="entry name" value="Type_IV_Methyl-Rstrct_Enzyme"/>
</dbReference>
<sequence>MTGEDFEDALQYTLRKKGWRLETTKKSGDFGADLIGTDPQGRRVVIQAKRWKQKVGVEAVNQVIAARVYYEAERALIITNHYLTNSAWDLAKKANIEAWTRKRLSNEIQTHE</sequence>
<dbReference type="PANTHER" id="PTHR30015:SF6">
    <property type="entry name" value="SLL1429 PROTEIN"/>
    <property type="match status" value="1"/>
</dbReference>
<evidence type="ECO:0000313" key="2">
    <source>
        <dbReference type="EMBL" id="WAH41443.1"/>
    </source>
</evidence>
<keyword evidence="3" id="KW-1185">Reference proteome</keyword>
<dbReference type="Pfam" id="PF04471">
    <property type="entry name" value="Mrr_cat"/>
    <property type="match status" value="1"/>
</dbReference>
<evidence type="ECO:0000259" key="1">
    <source>
        <dbReference type="Pfam" id="PF04471"/>
    </source>
</evidence>
<dbReference type="InterPro" id="IPR011856">
    <property type="entry name" value="tRNA_endonuc-like_dom_sf"/>
</dbReference>
<organism evidence="2 3">
    <name type="scientific">Alicyclobacillus fastidiosus</name>
    <dbReference type="NCBI Taxonomy" id="392011"/>
    <lineage>
        <taxon>Bacteria</taxon>
        <taxon>Bacillati</taxon>
        <taxon>Bacillota</taxon>
        <taxon>Bacilli</taxon>
        <taxon>Bacillales</taxon>
        <taxon>Alicyclobacillaceae</taxon>
        <taxon>Alicyclobacillus</taxon>
    </lineage>
</organism>
<dbReference type="InterPro" id="IPR011335">
    <property type="entry name" value="Restrct_endonuc-II-like"/>
</dbReference>
<dbReference type="Proteomes" id="UP001164761">
    <property type="component" value="Chromosome"/>
</dbReference>
<proteinExistence type="predicted"/>
<keyword evidence="2" id="KW-0378">Hydrolase</keyword>
<gene>
    <name evidence="2" type="ORF">NZD89_24895</name>
</gene>
<dbReference type="InterPro" id="IPR007560">
    <property type="entry name" value="Restrct_endonuc_IV_Mrr"/>
</dbReference>
<dbReference type="GO" id="GO:0004519">
    <property type="term" value="F:endonuclease activity"/>
    <property type="evidence" value="ECO:0007669"/>
    <property type="project" value="UniProtKB-KW"/>
</dbReference>